<sequence length="272" mass="29153">MLPDPALLHACLARARQPLPQGWLRLTLGEQALGWLAPERAELLRAHWPQLRRGPLGLSWPAAEAAPAVRSASIQAVAERLAAAGLISGWRNEAYACEAPDADPLHVQGAELFRLERAAFRFFGLMSRAVHINARWPDGRMLCGRRALAKATDPGALDNLAAGGLPAGEGLLDCARRELWEEAGVPAALSRALRPCGALRSTRVEPEGLHDEILHVFELQLPAGFSPRNQDGEVSEFLALDAAELQARLAAGEFSPDAASVIAYGLLRPAGS</sequence>
<dbReference type="InterPro" id="IPR031804">
    <property type="entry name" value="DUF4743"/>
</dbReference>
<dbReference type="Pfam" id="PF15916">
    <property type="entry name" value="DUF4743"/>
    <property type="match status" value="1"/>
</dbReference>
<dbReference type="EMBL" id="CP116346">
    <property type="protein sequence ID" value="WIT11559.1"/>
    <property type="molecule type" value="Genomic_DNA"/>
</dbReference>
<dbReference type="CDD" id="cd03676">
    <property type="entry name" value="NUDIX_Tnr3_like"/>
    <property type="match status" value="1"/>
</dbReference>
<evidence type="ECO:0000313" key="4">
    <source>
        <dbReference type="EMBL" id="WIT11559.1"/>
    </source>
</evidence>
<evidence type="ECO:0000259" key="3">
    <source>
        <dbReference type="PROSITE" id="PS51462"/>
    </source>
</evidence>
<dbReference type="Pfam" id="PF00293">
    <property type="entry name" value="NUDIX"/>
    <property type="match status" value="1"/>
</dbReference>
<comment type="cofactor">
    <cofactor evidence="1">
        <name>Mg(2+)</name>
        <dbReference type="ChEBI" id="CHEBI:18420"/>
    </cofactor>
</comment>
<dbReference type="Gene3D" id="3.90.79.10">
    <property type="entry name" value="Nucleoside Triphosphate Pyrophosphohydrolase"/>
    <property type="match status" value="1"/>
</dbReference>
<dbReference type="GO" id="GO:0016787">
    <property type="term" value="F:hydrolase activity"/>
    <property type="evidence" value="ECO:0007669"/>
    <property type="project" value="UniProtKB-KW"/>
</dbReference>
<reference evidence="4" key="1">
    <citation type="submission" date="2023-01" db="EMBL/GenBank/DDBJ databases">
        <title>Whole genome sequence of Paucibacter sp. S2-9 isolated from pond sediment.</title>
        <authorList>
            <person name="Jung J.Y."/>
        </authorList>
    </citation>
    <scope>NUCLEOTIDE SEQUENCE</scope>
    <source>
        <strain evidence="4">S2-9</strain>
    </source>
</reference>
<organism evidence="4 5">
    <name type="scientific">Paucibacter sediminis</name>
    <dbReference type="NCBI Taxonomy" id="3019553"/>
    <lineage>
        <taxon>Bacteria</taxon>
        <taxon>Pseudomonadati</taxon>
        <taxon>Pseudomonadota</taxon>
        <taxon>Betaproteobacteria</taxon>
        <taxon>Burkholderiales</taxon>
        <taxon>Sphaerotilaceae</taxon>
        <taxon>Roseateles</taxon>
    </lineage>
</organism>
<keyword evidence="5" id="KW-1185">Reference proteome</keyword>
<dbReference type="RefSeq" id="WP_285232641.1">
    <property type="nucleotide sequence ID" value="NZ_CP116346.1"/>
</dbReference>
<dbReference type="SUPFAM" id="SSF55811">
    <property type="entry name" value="Nudix"/>
    <property type="match status" value="1"/>
</dbReference>
<dbReference type="InterPro" id="IPR020084">
    <property type="entry name" value="NUDIX_hydrolase_CS"/>
</dbReference>
<protein>
    <submittedName>
        <fullName evidence="4">DUF4743 domain-containing protein</fullName>
    </submittedName>
</protein>
<accession>A0AA95NCG8</accession>
<name>A0AA95NCG8_9BURK</name>
<keyword evidence="2" id="KW-0378">Hydrolase</keyword>
<dbReference type="InterPro" id="IPR015797">
    <property type="entry name" value="NUDIX_hydrolase-like_dom_sf"/>
</dbReference>
<evidence type="ECO:0000313" key="5">
    <source>
        <dbReference type="Proteomes" id="UP001177769"/>
    </source>
</evidence>
<evidence type="ECO:0000256" key="1">
    <source>
        <dbReference type="ARBA" id="ARBA00001946"/>
    </source>
</evidence>
<dbReference type="Proteomes" id="UP001177769">
    <property type="component" value="Chromosome"/>
</dbReference>
<gene>
    <name evidence="4" type="ORF">PFX98_22140</name>
</gene>
<dbReference type="PROSITE" id="PS00893">
    <property type="entry name" value="NUDIX_BOX"/>
    <property type="match status" value="1"/>
</dbReference>
<proteinExistence type="predicted"/>
<dbReference type="KEGG" id="pais:PFX98_22140"/>
<dbReference type="InterPro" id="IPR000086">
    <property type="entry name" value="NUDIX_hydrolase_dom"/>
</dbReference>
<dbReference type="PROSITE" id="PS51462">
    <property type="entry name" value="NUDIX"/>
    <property type="match status" value="1"/>
</dbReference>
<feature type="domain" description="Nudix hydrolase" evidence="3">
    <location>
        <begin position="125"/>
        <end position="262"/>
    </location>
</feature>
<evidence type="ECO:0000256" key="2">
    <source>
        <dbReference type="ARBA" id="ARBA00022801"/>
    </source>
</evidence>
<dbReference type="AlphaFoldDB" id="A0AA95NCG8"/>